<organism evidence="2 3">
    <name type="scientific">Halogranum amylolyticum</name>
    <dbReference type="NCBI Taxonomy" id="660520"/>
    <lineage>
        <taxon>Archaea</taxon>
        <taxon>Methanobacteriati</taxon>
        <taxon>Methanobacteriota</taxon>
        <taxon>Stenosarchaea group</taxon>
        <taxon>Halobacteria</taxon>
        <taxon>Halobacteriales</taxon>
        <taxon>Haloferacaceae</taxon>
    </lineage>
</organism>
<dbReference type="OrthoDB" id="191419at2157"/>
<reference evidence="3" key="1">
    <citation type="submission" date="2016-10" db="EMBL/GenBank/DDBJ databases">
        <authorList>
            <person name="Varghese N."/>
            <person name="Submissions S."/>
        </authorList>
    </citation>
    <scope>NUCLEOTIDE SEQUENCE [LARGE SCALE GENOMIC DNA]</scope>
    <source>
        <strain evidence="3">CGMCC 1.10121</strain>
    </source>
</reference>
<sequence>VLDNLNTHRPGALYETYPPAHARRILDKLEFHYTPVHGSWLNMAEIEINVLSRQCLDRRIPDAATLQQEVAAWVGDRNKKKSQINWQFTTEDARIKLYRLYPSIDD</sequence>
<keyword evidence="2" id="KW-0378">Hydrolase</keyword>
<feature type="domain" description="Tc1-like transposase DDE" evidence="1">
    <location>
        <begin position="1"/>
        <end position="67"/>
    </location>
</feature>
<keyword evidence="3" id="KW-1185">Reference proteome</keyword>
<keyword evidence="2" id="KW-0255">Endonuclease</keyword>
<dbReference type="Pfam" id="PF13358">
    <property type="entry name" value="DDE_3"/>
    <property type="match status" value="1"/>
</dbReference>
<gene>
    <name evidence="2" type="ORF">SAMN04487948_1381</name>
</gene>
<feature type="non-terminal residue" evidence="2">
    <location>
        <position position="1"/>
    </location>
</feature>
<name>A0A1H8WQR8_9EURY</name>
<accession>A0A1H8WQR8</accession>
<dbReference type="AlphaFoldDB" id="A0A1H8WQR8"/>
<keyword evidence="2" id="KW-0540">Nuclease</keyword>
<protein>
    <submittedName>
        <fullName evidence="2">DDE superfamily endonuclease</fullName>
    </submittedName>
</protein>
<evidence type="ECO:0000259" key="1">
    <source>
        <dbReference type="Pfam" id="PF13358"/>
    </source>
</evidence>
<evidence type="ECO:0000313" key="2">
    <source>
        <dbReference type="EMBL" id="SEP29985.1"/>
    </source>
</evidence>
<dbReference type="RefSeq" id="WP_170864956.1">
    <property type="nucleotide sequence ID" value="NZ_FODV01000038.1"/>
</dbReference>
<dbReference type="InterPro" id="IPR038717">
    <property type="entry name" value="Tc1-like_DDE_dom"/>
</dbReference>
<evidence type="ECO:0000313" key="3">
    <source>
        <dbReference type="Proteomes" id="UP000199126"/>
    </source>
</evidence>
<proteinExistence type="predicted"/>
<dbReference type="Proteomes" id="UP000199126">
    <property type="component" value="Unassembled WGS sequence"/>
</dbReference>
<dbReference type="EMBL" id="FODV01000038">
    <property type="protein sequence ID" value="SEP29985.1"/>
    <property type="molecule type" value="Genomic_DNA"/>
</dbReference>
<dbReference type="GO" id="GO:0004519">
    <property type="term" value="F:endonuclease activity"/>
    <property type="evidence" value="ECO:0007669"/>
    <property type="project" value="UniProtKB-KW"/>
</dbReference>